<comment type="similarity">
    <text evidence="10">Belongs to the MurCDEF family. MurF subfamily.</text>
</comment>
<evidence type="ECO:0000256" key="7">
    <source>
        <dbReference type="ARBA" id="ARBA00022984"/>
    </source>
</evidence>
<keyword evidence="3 10" id="KW-0132">Cell division</keyword>
<dbReference type="Gene3D" id="3.90.190.20">
    <property type="entry name" value="Mur ligase, C-terminal domain"/>
    <property type="match status" value="1"/>
</dbReference>
<evidence type="ECO:0000256" key="4">
    <source>
        <dbReference type="ARBA" id="ARBA00022741"/>
    </source>
</evidence>
<dbReference type="GO" id="GO:0009252">
    <property type="term" value="P:peptidoglycan biosynthetic process"/>
    <property type="evidence" value="ECO:0007669"/>
    <property type="project" value="UniProtKB-UniRule"/>
</dbReference>
<dbReference type="InterPro" id="IPR036565">
    <property type="entry name" value="Mur-like_cat_sf"/>
</dbReference>
<dbReference type="InterPro" id="IPR013221">
    <property type="entry name" value="Mur_ligase_cen"/>
</dbReference>
<evidence type="ECO:0000259" key="12">
    <source>
        <dbReference type="Pfam" id="PF02875"/>
    </source>
</evidence>
<dbReference type="InterPro" id="IPR036615">
    <property type="entry name" value="Mur_ligase_C_dom_sf"/>
</dbReference>
<dbReference type="EC" id="6.3.2.10" evidence="10"/>
<dbReference type="InterPro" id="IPR051046">
    <property type="entry name" value="MurCDEF_CellWall_CoF430Synth"/>
</dbReference>
<evidence type="ECO:0000256" key="5">
    <source>
        <dbReference type="ARBA" id="ARBA00022840"/>
    </source>
</evidence>
<evidence type="ECO:0000313" key="14">
    <source>
        <dbReference type="EMBL" id="OBX48682.1"/>
    </source>
</evidence>
<feature type="domain" description="Mur ligase C-terminal" evidence="12">
    <location>
        <begin position="356"/>
        <end position="477"/>
    </location>
</feature>
<dbReference type="GO" id="GO:0051301">
    <property type="term" value="P:cell division"/>
    <property type="evidence" value="ECO:0007669"/>
    <property type="project" value="UniProtKB-KW"/>
</dbReference>
<dbReference type="Proteomes" id="UP000092671">
    <property type="component" value="Unassembled WGS sequence"/>
</dbReference>
<dbReference type="PANTHER" id="PTHR43024:SF1">
    <property type="entry name" value="UDP-N-ACETYLMURAMOYL-TRIPEPTIDE--D-ALANYL-D-ALANINE LIGASE"/>
    <property type="match status" value="1"/>
</dbReference>
<keyword evidence="1 10" id="KW-0963">Cytoplasm</keyword>
<keyword evidence="8 10" id="KW-0131">Cell cycle</keyword>
<dbReference type="GO" id="GO:0047480">
    <property type="term" value="F:UDP-N-acetylmuramoyl-tripeptide-D-alanyl-D-alanine ligase activity"/>
    <property type="evidence" value="ECO:0007669"/>
    <property type="project" value="UniProtKB-UniRule"/>
</dbReference>
<dbReference type="RefSeq" id="WP_066894062.1">
    <property type="nucleotide sequence ID" value="NZ_LZDN01000043.1"/>
</dbReference>
<keyword evidence="4 10" id="KW-0547">Nucleotide-binding</keyword>
<dbReference type="GO" id="GO:0071555">
    <property type="term" value="P:cell wall organization"/>
    <property type="evidence" value="ECO:0007669"/>
    <property type="project" value="UniProtKB-KW"/>
</dbReference>
<dbReference type="GO" id="GO:0008766">
    <property type="term" value="F:UDP-N-acetylmuramoylalanyl-D-glutamyl-2,6-diaminopimelate-D-alanyl-D-alanine ligase activity"/>
    <property type="evidence" value="ECO:0007669"/>
    <property type="project" value="RHEA"/>
</dbReference>
<protein>
    <recommendedName>
        <fullName evidence="10">UDP-N-acetylmuramoyl-tripeptide--D-alanyl-D-alanine ligase</fullName>
        <ecNumber evidence="10">6.3.2.10</ecNumber>
    </recommendedName>
    <alternativeName>
        <fullName evidence="10">D-alanyl-D-alanine-adding enzyme</fullName>
    </alternativeName>
</protein>
<evidence type="ECO:0000259" key="13">
    <source>
        <dbReference type="Pfam" id="PF08245"/>
    </source>
</evidence>
<gene>
    <name evidence="10" type="primary">murF</name>
    <name evidence="14" type="ORF">A9Z60_04630</name>
</gene>
<keyword evidence="2 10" id="KW-0436">Ligase</keyword>
<feature type="domain" description="Mur ligase N-terminal catalytic" evidence="11">
    <location>
        <begin position="34"/>
        <end position="76"/>
    </location>
</feature>
<dbReference type="GO" id="GO:0005524">
    <property type="term" value="F:ATP binding"/>
    <property type="evidence" value="ECO:0007669"/>
    <property type="project" value="UniProtKB-UniRule"/>
</dbReference>
<evidence type="ECO:0000256" key="8">
    <source>
        <dbReference type="ARBA" id="ARBA00023306"/>
    </source>
</evidence>
<feature type="domain" description="Mur ligase central" evidence="13">
    <location>
        <begin position="113"/>
        <end position="334"/>
    </location>
</feature>
<comment type="caution">
    <text evidence="14">The sequence shown here is derived from an EMBL/GenBank/DDBJ whole genome shotgun (WGS) entry which is preliminary data.</text>
</comment>
<dbReference type="GO" id="GO:0008360">
    <property type="term" value="P:regulation of cell shape"/>
    <property type="evidence" value="ECO:0007669"/>
    <property type="project" value="UniProtKB-KW"/>
</dbReference>
<keyword evidence="9 10" id="KW-0961">Cell wall biogenesis/degradation</keyword>
<organism evidence="14 15">
    <name type="scientific">Moraxella nonliquefaciens</name>
    <dbReference type="NCBI Taxonomy" id="478"/>
    <lineage>
        <taxon>Bacteria</taxon>
        <taxon>Pseudomonadati</taxon>
        <taxon>Pseudomonadota</taxon>
        <taxon>Gammaproteobacteria</taxon>
        <taxon>Moraxellales</taxon>
        <taxon>Moraxellaceae</taxon>
        <taxon>Moraxella</taxon>
    </lineage>
</organism>
<dbReference type="PANTHER" id="PTHR43024">
    <property type="entry name" value="UDP-N-ACETYLMURAMOYL-TRIPEPTIDE--D-ALANYL-D-ALANINE LIGASE"/>
    <property type="match status" value="1"/>
</dbReference>
<evidence type="ECO:0000259" key="11">
    <source>
        <dbReference type="Pfam" id="PF01225"/>
    </source>
</evidence>
<dbReference type="HAMAP" id="MF_02019">
    <property type="entry name" value="MurF"/>
    <property type="match status" value="1"/>
</dbReference>
<dbReference type="Pfam" id="PF02875">
    <property type="entry name" value="Mur_ligase_C"/>
    <property type="match status" value="1"/>
</dbReference>
<evidence type="ECO:0000256" key="6">
    <source>
        <dbReference type="ARBA" id="ARBA00022960"/>
    </source>
</evidence>
<evidence type="ECO:0000256" key="3">
    <source>
        <dbReference type="ARBA" id="ARBA00022618"/>
    </source>
</evidence>
<evidence type="ECO:0000256" key="10">
    <source>
        <dbReference type="HAMAP-Rule" id="MF_02019"/>
    </source>
</evidence>
<sequence length="494" mass="53394">MTPYIWQTDNLTQALASLNPTWHNANDFTQSIKITTDTRKIEQGDIFLALKGNNFDGHDYVATAFDKGASLAITSRVVGDFAQIGVDDTRLALGQLGKYRRDIHPNLTVVALTGSSGKTTTKEMLGAIFGQFAPTLVTRGNLNNDLGVPMMLLELTDEHEFAVIELGANHVGEIAYTAGLVSPDVACVLNIGTAHLGEFGGRQNIAHAKAEIFSALTADGVAVLPFGDEFFDFLKNESAKFTQRYISFGERAERADKALDFSKLSQAEMDELSTLDSVLIMGDVFSDDVNCASTYSDFELTVNLAIDELDSTDVHLPFVGEHNVVNALASTAIAIALGVPLDKIKSGLQHATPPKGRLTRLSFGEHILIDDTYNANSGSIHMAGKVLANQSGQRILVLGDIGELGDEAVSEHAKLGQTLAMLDIDYILTVGTLMKHCTESLNNIRGNSEHFANKADLLEKLKTLLNEPSVILFKGSRSATMETLIHDLTQPVSE</sequence>
<dbReference type="SUPFAM" id="SSF63418">
    <property type="entry name" value="MurE/MurF N-terminal domain"/>
    <property type="match status" value="1"/>
</dbReference>
<dbReference type="InterPro" id="IPR004101">
    <property type="entry name" value="Mur_ligase_C"/>
</dbReference>
<reference evidence="14 15" key="1">
    <citation type="submission" date="2016-06" db="EMBL/GenBank/DDBJ databases">
        <title>Draft genome of Moraxella nonliquefaciens CCUG 60284.</title>
        <authorList>
            <person name="Salva-Serra F."/>
            <person name="Engstrom-Jakobsson H."/>
            <person name="Thorell K."/>
            <person name="Gonzales-Siles L."/>
            <person name="Karlsson R."/>
            <person name="Boulund F."/>
            <person name="Engstrand L."/>
            <person name="Kristiansson E."/>
            <person name="Moore E."/>
        </authorList>
    </citation>
    <scope>NUCLEOTIDE SEQUENCE [LARGE SCALE GENOMIC DNA]</scope>
    <source>
        <strain evidence="14 15">CCUG 60284</strain>
    </source>
</reference>
<dbReference type="GO" id="GO:0005737">
    <property type="term" value="C:cytoplasm"/>
    <property type="evidence" value="ECO:0007669"/>
    <property type="project" value="UniProtKB-SubCell"/>
</dbReference>
<keyword evidence="5 10" id="KW-0067">ATP-binding</keyword>
<dbReference type="Pfam" id="PF01225">
    <property type="entry name" value="Mur_ligase"/>
    <property type="match status" value="1"/>
</dbReference>
<dbReference type="Pfam" id="PF08245">
    <property type="entry name" value="Mur_ligase_M"/>
    <property type="match status" value="1"/>
</dbReference>
<dbReference type="Gene3D" id="3.40.1390.10">
    <property type="entry name" value="MurE/MurF, N-terminal domain"/>
    <property type="match status" value="1"/>
</dbReference>
<comment type="catalytic activity">
    <reaction evidence="10">
        <text>D-alanyl-D-alanine + UDP-N-acetyl-alpha-D-muramoyl-L-alanyl-gamma-D-glutamyl-meso-2,6-diaminopimelate + ATP = UDP-N-acetyl-alpha-D-muramoyl-L-alanyl-gamma-D-glutamyl-meso-2,6-diaminopimeloyl-D-alanyl-D-alanine + ADP + phosphate + H(+)</text>
        <dbReference type="Rhea" id="RHEA:28374"/>
        <dbReference type="ChEBI" id="CHEBI:15378"/>
        <dbReference type="ChEBI" id="CHEBI:30616"/>
        <dbReference type="ChEBI" id="CHEBI:43474"/>
        <dbReference type="ChEBI" id="CHEBI:57822"/>
        <dbReference type="ChEBI" id="CHEBI:61386"/>
        <dbReference type="ChEBI" id="CHEBI:83905"/>
        <dbReference type="ChEBI" id="CHEBI:456216"/>
        <dbReference type="EC" id="6.3.2.10"/>
    </reaction>
</comment>
<feature type="binding site" evidence="10">
    <location>
        <begin position="114"/>
        <end position="120"/>
    </location>
    <ligand>
        <name>ATP</name>
        <dbReference type="ChEBI" id="CHEBI:30616"/>
    </ligand>
</feature>
<dbReference type="AlphaFoldDB" id="A0A1B8PHL5"/>
<keyword evidence="6 10" id="KW-0133">Cell shape</keyword>
<dbReference type="OrthoDB" id="9801978at2"/>
<dbReference type="InterPro" id="IPR035911">
    <property type="entry name" value="MurE/MurF_N"/>
</dbReference>
<dbReference type="Gene3D" id="3.40.1190.10">
    <property type="entry name" value="Mur-like, catalytic domain"/>
    <property type="match status" value="1"/>
</dbReference>
<dbReference type="EMBL" id="LZDN01000043">
    <property type="protein sequence ID" value="OBX48682.1"/>
    <property type="molecule type" value="Genomic_DNA"/>
</dbReference>
<comment type="subcellular location">
    <subcellularLocation>
        <location evidence="10">Cytoplasm</location>
    </subcellularLocation>
</comment>
<accession>A0A1B8PHL5</accession>
<comment type="pathway">
    <text evidence="10">Cell wall biogenesis; peptidoglycan biosynthesis.</text>
</comment>
<evidence type="ECO:0000256" key="2">
    <source>
        <dbReference type="ARBA" id="ARBA00022598"/>
    </source>
</evidence>
<dbReference type="SUPFAM" id="SSF53623">
    <property type="entry name" value="MurD-like peptide ligases, catalytic domain"/>
    <property type="match status" value="1"/>
</dbReference>
<dbReference type="UniPathway" id="UPA00219"/>
<dbReference type="SUPFAM" id="SSF53244">
    <property type="entry name" value="MurD-like peptide ligases, peptide-binding domain"/>
    <property type="match status" value="1"/>
</dbReference>
<keyword evidence="7 10" id="KW-0573">Peptidoglycan synthesis</keyword>
<evidence type="ECO:0000256" key="9">
    <source>
        <dbReference type="ARBA" id="ARBA00023316"/>
    </source>
</evidence>
<name>A0A1B8PHL5_MORNO</name>
<evidence type="ECO:0000256" key="1">
    <source>
        <dbReference type="ARBA" id="ARBA00022490"/>
    </source>
</evidence>
<comment type="function">
    <text evidence="10">Involved in cell wall formation. Catalyzes the final step in the synthesis of UDP-N-acetylmuramoyl-pentapeptide, the precursor of murein.</text>
</comment>
<dbReference type="InterPro" id="IPR000713">
    <property type="entry name" value="Mur_ligase_N"/>
</dbReference>
<proteinExistence type="inferred from homology"/>
<dbReference type="InterPro" id="IPR005863">
    <property type="entry name" value="UDP-N-AcMur_synth"/>
</dbReference>
<evidence type="ECO:0000313" key="15">
    <source>
        <dbReference type="Proteomes" id="UP000092671"/>
    </source>
</evidence>